<sequence>MSVEAPQGLAAMHKPLLLIYGARDALVRAEASFQRARALNARITGQFYPEAGHAPFMEERQRFNRELSGFVEAAMRH</sequence>
<reference evidence="1 2" key="1">
    <citation type="submission" date="2016-04" db="EMBL/GenBank/DDBJ databases">
        <authorList>
            <consortium name="Pathogen Informatics"/>
        </authorList>
    </citation>
    <scope>NUCLEOTIDE SEQUENCE [LARGE SCALE GENOMIC DNA]</scope>
    <source>
        <strain evidence="1 2">H050680373</strain>
    </source>
</reference>
<dbReference type="Gene3D" id="3.40.50.1820">
    <property type="entry name" value="alpha/beta hydrolase"/>
    <property type="match status" value="1"/>
</dbReference>
<evidence type="ECO:0000313" key="1">
    <source>
        <dbReference type="EMBL" id="SAI71782.1"/>
    </source>
</evidence>
<dbReference type="STRING" id="288768.SAMEA3906486_03747"/>
<protein>
    <submittedName>
        <fullName evidence="1">Acetoin dehydrogenase E2 subunit dihydrolipoyllysine-residue acetyltransferase</fullName>
    </submittedName>
</protein>
<dbReference type="AlphaFoldDB" id="A0A157SN08"/>
<keyword evidence="2" id="KW-1185">Reference proteome</keyword>
<gene>
    <name evidence="1" type="ORF">SAMEA3906486_03747</name>
</gene>
<name>A0A157SN08_9BORD</name>
<keyword evidence="1" id="KW-0808">Transferase</keyword>
<dbReference type="SUPFAM" id="SSF53474">
    <property type="entry name" value="alpha/beta-Hydrolases"/>
    <property type="match status" value="1"/>
</dbReference>
<dbReference type="Proteomes" id="UP000076848">
    <property type="component" value="Unassembled WGS sequence"/>
</dbReference>
<dbReference type="InterPro" id="IPR029058">
    <property type="entry name" value="AB_hydrolase_fold"/>
</dbReference>
<evidence type="ECO:0000313" key="2">
    <source>
        <dbReference type="Proteomes" id="UP000076848"/>
    </source>
</evidence>
<proteinExistence type="predicted"/>
<organism evidence="1 2">
    <name type="scientific">Bordetella ansorpii</name>
    <dbReference type="NCBI Taxonomy" id="288768"/>
    <lineage>
        <taxon>Bacteria</taxon>
        <taxon>Pseudomonadati</taxon>
        <taxon>Pseudomonadota</taxon>
        <taxon>Betaproteobacteria</taxon>
        <taxon>Burkholderiales</taxon>
        <taxon>Alcaligenaceae</taxon>
        <taxon>Bordetella</taxon>
    </lineage>
</organism>
<accession>A0A157SN08</accession>
<dbReference type="GO" id="GO:0016740">
    <property type="term" value="F:transferase activity"/>
    <property type="evidence" value="ECO:0007669"/>
    <property type="project" value="UniProtKB-KW"/>
</dbReference>
<dbReference type="EMBL" id="FKIF01000007">
    <property type="protein sequence ID" value="SAI71782.1"/>
    <property type="molecule type" value="Genomic_DNA"/>
</dbReference>
<dbReference type="OrthoDB" id="2086224at2"/>